<organism evidence="1 2">
    <name type="scientific">Streptomyces nanshensis</name>
    <dbReference type="NCBI Taxonomy" id="518642"/>
    <lineage>
        <taxon>Bacteria</taxon>
        <taxon>Bacillati</taxon>
        <taxon>Actinomycetota</taxon>
        <taxon>Actinomycetes</taxon>
        <taxon>Kitasatosporales</taxon>
        <taxon>Streptomycetaceae</taxon>
        <taxon>Streptomyces</taxon>
    </lineage>
</organism>
<gene>
    <name evidence="1" type="ORF">AN218_00865</name>
</gene>
<sequence>MPECTLCGRPGATHISINDLPYCNPQCEAADNPAPERLHPETEHLARGIAAREAAEPFHLSDCEGELKVWWESVLRHVTRDPSTGEITGFSPPSSYPPAAQVIDIALDTWDPGEVETDDQRREQITDLVTARRLVGMLLTEIDALRAEKEGLSETARLSNQTAIKACEERDARPRRSAVLREIAKDARQWASCQIEDLAMGRYAEELNQRAEAASSQEGGSR</sequence>
<keyword evidence="2" id="KW-1185">Reference proteome</keyword>
<accession>A0A1E7LCW0</accession>
<dbReference type="Proteomes" id="UP000176005">
    <property type="component" value="Unassembled WGS sequence"/>
</dbReference>
<evidence type="ECO:0000313" key="1">
    <source>
        <dbReference type="EMBL" id="OEV14059.1"/>
    </source>
</evidence>
<name>A0A1E7LCW0_9ACTN</name>
<evidence type="ECO:0000313" key="2">
    <source>
        <dbReference type="Proteomes" id="UP000176005"/>
    </source>
</evidence>
<protein>
    <submittedName>
        <fullName evidence="1">Uncharacterized protein</fullName>
    </submittedName>
</protein>
<dbReference type="RefSeq" id="WP_070014500.1">
    <property type="nucleotide sequence ID" value="NZ_LJGW01000024.1"/>
</dbReference>
<dbReference type="EMBL" id="LJGW01000024">
    <property type="protein sequence ID" value="OEV14059.1"/>
    <property type="molecule type" value="Genomic_DNA"/>
</dbReference>
<reference evidence="1 2" key="1">
    <citation type="journal article" date="2016" name="Front. Microbiol.">
        <title>Comparative Genomics Analysis of Streptomyces Species Reveals Their Adaptation to the Marine Environment and Their Diversity at the Genomic Level.</title>
        <authorList>
            <person name="Tian X."/>
            <person name="Zhang Z."/>
            <person name="Yang T."/>
            <person name="Chen M."/>
            <person name="Li J."/>
            <person name="Chen F."/>
            <person name="Yang J."/>
            <person name="Li W."/>
            <person name="Zhang B."/>
            <person name="Zhang Z."/>
            <person name="Wu J."/>
            <person name="Zhang C."/>
            <person name="Long L."/>
            <person name="Xiao J."/>
        </authorList>
    </citation>
    <scope>NUCLEOTIDE SEQUENCE [LARGE SCALE GENOMIC DNA]</scope>
    <source>
        <strain evidence="1 2">SCSIO 10429</strain>
    </source>
</reference>
<dbReference type="AlphaFoldDB" id="A0A1E7LCW0"/>
<proteinExistence type="predicted"/>
<comment type="caution">
    <text evidence="1">The sequence shown here is derived from an EMBL/GenBank/DDBJ whole genome shotgun (WGS) entry which is preliminary data.</text>
</comment>